<keyword evidence="7" id="KW-0972">Capsule biogenesis/degradation</keyword>
<keyword evidence="17" id="KW-1185">Reference proteome</keyword>
<evidence type="ECO:0000259" key="13">
    <source>
        <dbReference type="Pfam" id="PF02706"/>
    </source>
</evidence>
<evidence type="ECO:0000256" key="7">
    <source>
        <dbReference type="ARBA" id="ARBA00022903"/>
    </source>
</evidence>
<dbReference type="GO" id="GO:0004713">
    <property type="term" value="F:protein tyrosine kinase activity"/>
    <property type="evidence" value="ECO:0007669"/>
    <property type="project" value="TreeGrafter"/>
</dbReference>
<evidence type="ECO:0000256" key="12">
    <source>
        <dbReference type="SAM" id="Phobius"/>
    </source>
</evidence>
<dbReference type="PANTHER" id="PTHR32309:SF13">
    <property type="entry name" value="FERRIC ENTEROBACTIN TRANSPORT PROTEIN FEPE"/>
    <property type="match status" value="1"/>
</dbReference>
<evidence type="ECO:0000259" key="14">
    <source>
        <dbReference type="Pfam" id="PF13807"/>
    </source>
</evidence>
<dbReference type="STRING" id="81857.IV38_GL001347"/>
<name>A0A0R2FT71_9LACO</name>
<keyword evidence="10" id="KW-0270">Exopolysaccharide synthesis</keyword>
<feature type="domain" description="Polysaccharide chain length determinant N-terminal" evidence="13">
    <location>
        <begin position="3"/>
        <end position="92"/>
    </location>
</feature>
<dbReference type="EMBL" id="JQAZ01000003">
    <property type="protein sequence ID" value="KRN31850.1"/>
    <property type="molecule type" value="Genomic_DNA"/>
</dbReference>
<comment type="subcellular location">
    <subcellularLocation>
        <location evidence="1">Cell membrane</location>
        <topology evidence="1">Multi-pass membrane protein</topology>
    </subcellularLocation>
</comment>
<accession>A0A0R2FT71</accession>
<keyword evidence="6 12" id="KW-0812">Transmembrane</keyword>
<dbReference type="Pfam" id="PF02706">
    <property type="entry name" value="Wzz"/>
    <property type="match status" value="1"/>
</dbReference>
<dbReference type="GO" id="GO:0000271">
    <property type="term" value="P:polysaccharide biosynthetic process"/>
    <property type="evidence" value="ECO:0007669"/>
    <property type="project" value="UniProtKB-KW"/>
</dbReference>
<keyword evidence="5" id="KW-1003">Cell membrane</keyword>
<keyword evidence="9 12" id="KW-0472">Membrane</keyword>
<feature type="domain" description="Tyrosine-protein kinase G-rich" evidence="14">
    <location>
        <begin position="146"/>
        <end position="198"/>
    </location>
</feature>
<evidence type="ECO:0000256" key="4">
    <source>
        <dbReference type="ARBA" id="ARBA00020739"/>
    </source>
</evidence>
<comment type="pathway">
    <text evidence="2">Capsule biogenesis; capsule polysaccharide biosynthesis.</text>
</comment>
<dbReference type="AlphaFoldDB" id="A0A0R2FT71"/>
<proteinExistence type="inferred from homology"/>
<protein>
    <recommendedName>
        <fullName evidence="4">Capsular polysaccharide biosynthesis protein CpsC</fullName>
    </recommendedName>
</protein>
<evidence type="ECO:0000313" key="17">
    <source>
        <dbReference type="Proteomes" id="UP000051645"/>
    </source>
</evidence>
<gene>
    <name evidence="15" type="ORF">IV38_GL001347</name>
    <name evidence="16" type="ORF">IV40_GL001134</name>
</gene>
<evidence type="ECO:0000256" key="9">
    <source>
        <dbReference type="ARBA" id="ARBA00023136"/>
    </source>
</evidence>
<evidence type="ECO:0000313" key="16">
    <source>
        <dbReference type="EMBL" id="KRN31850.1"/>
    </source>
</evidence>
<dbReference type="Proteomes" id="UP000051751">
    <property type="component" value="Unassembled WGS sequence"/>
</dbReference>
<dbReference type="InterPro" id="IPR003856">
    <property type="entry name" value="LPS_length_determ_N"/>
</dbReference>
<sequence length="245" mass="27326">METFSFEQIIGILRKHIRLIIWTMVAVLLVDGLVTFFVMTPQYEASTQILVNRKTESDPNSQLNQVQADVQMINTYKDIILGPVILKPVAHQIGGPFKGRNKYKNLQDEISISNQSNSQVFSINVKDDNAYRAADIANETAQVFKNKVKKLMSGVNNVQIISDATVNTKAVSPRKTLNLLIGLIFGFVLGVGFALIRELTDKTVKDETFLTETAGLTSLGIVYNIPDKDMEFHALAKHKSNGQRK</sequence>
<evidence type="ECO:0000256" key="1">
    <source>
        <dbReference type="ARBA" id="ARBA00004651"/>
    </source>
</evidence>
<comment type="function">
    <text evidence="11">Required for CpsD phosphorylation. Involved in the regulation of capsular polysaccharide biosynthesis. May be part of a complex that directs the coordinated polymerization and export to the cell surface of the capsular polysaccharide.</text>
</comment>
<evidence type="ECO:0000313" key="18">
    <source>
        <dbReference type="Proteomes" id="UP000051751"/>
    </source>
</evidence>
<evidence type="ECO:0000256" key="5">
    <source>
        <dbReference type="ARBA" id="ARBA00022475"/>
    </source>
</evidence>
<reference evidence="17 18" key="1">
    <citation type="journal article" date="2015" name="Genome Announc.">
        <title>Expanding the biotechnology potential of lactobacilli through comparative genomics of 213 strains and associated genera.</title>
        <authorList>
            <person name="Sun Z."/>
            <person name="Harris H.M."/>
            <person name="McCann A."/>
            <person name="Guo C."/>
            <person name="Argimon S."/>
            <person name="Zhang W."/>
            <person name="Yang X."/>
            <person name="Jeffery I.B."/>
            <person name="Cooney J.C."/>
            <person name="Kagawa T.F."/>
            <person name="Liu W."/>
            <person name="Song Y."/>
            <person name="Salvetti E."/>
            <person name="Wrobel A."/>
            <person name="Rasinkangas P."/>
            <person name="Parkhill J."/>
            <person name="Rea M.C."/>
            <person name="O'Sullivan O."/>
            <person name="Ritari J."/>
            <person name="Douillard F.P."/>
            <person name="Paul Ross R."/>
            <person name="Yang R."/>
            <person name="Briner A.E."/>
            <person name="Felis G.E."/>
            <person name="de Vos W.M."/>
            <person name="Barrangou R."/>
            <person name="Klaenhammer T.R."/>
            <person name="Caufield P.W."/>
            <person name="Cui Y."/>
            <person name="Zhang H."/>
            <person name="O'Toole P.W."/>
        </authorList>
    </citation>
    <scope>NUCLEOTIDE SEQUENCE [LARGE SCALE GENOMIC DNA]</scope>
    <source>
        <strain evidence="15 18">ATCC BAA-66</strain>
        <strain evidence="16 17">DSM 13344</strain>
    </source>
</reference>
<dbReference type="RefSeq" id="WP_236698025.1">
    <property type="nucleotide sequence ID" value="NZ_JQAT01000003.1"/>
</dbReference>
<dbReference type="GO" id="GO:0005886">
    <property type="term" value="C:plasma membrane"/>
    <property type="evidence" value="ECO:0007669"/>
    <property type="project" value="UniProtKB-SubCell"/>
</dbReference>
<evidence type="ECO:0000256" key="3">
    <source>
        <dbReference type="ARBA" id="ARBA00006683"/>
    </source>
</evidence>
<dbReference type="InterPro" id="IPR050445">
    <property type="entry name" value="Bact_polysacc_biosynth/exp"/>
</dbReference>
<comment type="similarity">
    <text evidence="3">Belongs to the CpsC/CapA family.</text>
</comment>
<comment type="caution">
    <text evidence="15">The sequence shown here is derived from an EMBL/GenBank/DDBJ whole genome shotgun (WGS) entry which is preliminary data.</text>
</comment>
<keyword evidence="8 12" id="KW-1133">Transmembrane helix</keyword>
<dbReference type="Pfam" id="PF13807">
    <property type="entry name" value="GNVR"/>
    <property type="match status" value="1"/>
</dbReference>
<evidence type="ECO:0000256" key="11">
    <source>
        <dbReference type="ARBA" id="ARBA00045736"/>
    </source>
</evidence>
<evidence type="ECO:0000256" key="2">
    <source>
        <dbReference type="ARBA" id="ARBA00005132"/>
    </source>
</evidence>
<dbReference type="EMBL" id="JQAT01000003">
    <property type="protein sequence ID" value="KRN28348.1"/>
    <property type="molecule type" value="Genomic_DNA"/>
</dbReference>
<evidence type="ECO:0000256" key="6">
    <source>
        <dbReference type="ARBA" id="ARBA00022692"/>
    </source>
</evidence>
<organism evidence="15 18">
    <name type="scientific">Lactobacillus selangorensis</name>
    <dbReference type="NCBI Taxonomy" id="81857"/>
    <lineage>
        <taxon>Bacteria</taxon>
        <taxon>Bacillati</taxon>
        <taxon>Bacillota</taxon>
        <taxon>Bacilli</taxon>
        <taxon>Lactobacillales</taxon>
        <taxon>Lactobacillaceae</taxon>
        <taxon>Lactobacillus</taxon>
    </lineage>
</organism>
<feature type="transmembrane region" description="Helical" evidence="12">
    <location>
        <begin position="20"/>
        <end position="39"/>
    </location>
</feature>
<evidence type="ECO:0000256" key="8">
    <source>
        <dbReference type="ARBA" id="ARBA00022989"/>
    </source>
</evidence>
<dbReference type="Proteomes" id="UP000051645">
    <property type="component" value="Unassembled WGS sequence"/>
</dbReference>
<dbReference type="InterPro" id="IPR032807">
    <property type="entry name" value="GNVR"/>
</dbReference>
<dbReference type="PANTHER" id="PTHR32309">
    <property type="entry name" value="TYROSINE-PROTEIN KINASE"/>
    <property type="match status" value="1"/>
</dbReference>
<dbReference type="PATRIC" id="fig|81857.3.peg.1356"/>
<evidence type="ECO:0000256" key="10">
    <source>
        <dbReference type="ARBA" id="ARBA00023169"/>
    </source>
</evidence>
<evidence type="ECO:0000313" key="15">
    <source>
        <dbReference type="EMBL" id="KRN28348.1"/>
    </source>
</evidence>
<feature type="transmembrane region" description="Helical" evidence="12">
    <location>
        <begin position="177"/>
        <end position="196"/>
    </location>
</feature>